<dbReference type="Proteomes" id="UP000554235">
    <property type="component" value="Unassembled WGS sequence"/>
</dbReference>
<feature type="region of interest" description="Disordered" evidence="1">
    <location>
        <begin position="204"/>
        <end position="236"/>
    </location>
</feature>
<dbReference type="OrthoDB" id="5102889at2759"/>
<dbReference type="AlphaFoldDB" id="A0A8H4L5C8"/>
<keyword evidence="3" id="KW-1185">Reference proteome</keyword>
<feature type="compositionally biased region" description="Low complexity" evidence="1">
    <location>
        <begin position="210"/>
        <end position="233"/>
    </location>
</feature>
<sequence length="242" mass="27200">MLQPGAFRGQGATMSDLPTPQALLRGAATTSGLGHGCLSQQGFGALEQLSTGGLYRVFRHNLVQEEPIDMRLPLPDSGPVHSFLQMRRYLITLEEPRMDLIEEARRFFYENNSFLVHFDDFASFLNDMLDDWLHAAPVELLVQNLTIRVDRHTRQWEQVAAFIEQACFSYRLSSLQRISFEWQDDFEGPNRSFANGWQPIRHNVDDDGSSTDSSSGSDCSSSSSDTVTCSPSDTDGDFFFLG</sequence>
<evidence type="ECO:0000256" key="1">
    <source>
        <dbReference type="SAM" id="MobiDB-lite"/>
    </source>
</evidence>
<name>A0A8H4L5C8_9HYPO</name>
<reference evidence="2 3" key="1">
    <citation type="submission" date="2020-01" db="EMBL/GenBank/DDBJ databases">
        <title>Identification and distribution of gene clusters putatively required for synthesis of sphingolipid metabolism inhibitors in phylogenetically diverse species of the filamentous fungus Fusarium.</title>
        <authorList>
            <person name="Kim H.-S."/>
            <person name="Busman M."/>
            <person name="Brown D.W."/>
            <person name="Divon H."/>
            <person name="Uhlig S."/>
            <person name="Proctor R.H."/>
        </authorList>
    </citation>
    <scope>NUCLEOTIDE SEQUENCE [LARGE SCALE GENOMIC DNA]</scope>
    <source>
        <strain evidence="2 3">NRRL 20459</strain>
    </source>
</reference>
<comment type="caution">
    <text evidence="2">The sequence shown here is derived from an EMBL/GenBank/DDBJ whole genome shotgun (WGS) entry which is preliminary data.</text>
</comment>
<protein>
    <submittedName>
        <fullName evidence="2">Uncharacterized protein</fullName>
    </submittedName>
</protein>
<gene>
    <name evidence="2" type="ORF">FALBO_10596</name>
</gene>
<proteinExistence type="predicted"/>
<organism evidence="2 3">
    <name type="scientific">Fusarium albosuccineum</name>
    <dbReference type="NCBI Taxonomy" id="1237068"/>
    <lineage>
        <taxon>Eukaryota</taxon>
        <taxon>Fungi</taxon>
        <taxon>Dikarya</taxon>
        <taxon>Ascomycota</taxon>
        <taxon>Pezizomycotina</taxon>
        <taxon>Sordariomycetes</taxon>
        <taxon>Hypocreomycetidae</taxon>
        <taxon>Hypocreales</taxon>
        <taxon>Nectriaceae</taxon>
        <taxon>Fusarium</taxon>
        <taxon>Fusarium decemcellulare species complex</taxon>
    </lineage>
</organism>
<evidence type="ECO:0000313" key="2">
    <source>
        <dbReference type="EMBL" id="KAF4462591.1"/>
    </source>
</evidence>
<dbReference type="EMBL" id="JAADYS010001509">
    <property type="protein sequence ID" value="KAF4462591.1"/>
    <property type="molecule type" value="Genomic_DNA"/>
</dbReference>
<evidence type="ECO:0000313" key="3">
    <source>
        <dbReference type="Proteomes" id="UP000554235"/>
    </source>
</evidence>
<accession>A0A8H4L5C8</accession>